<reference evidence="3 4" key="1">
    <citation type="journal article" date="2019" name="PLoS ONE">
        <title>Pup mortality in New Zealand sea lions (Phocarctos hookeri) at Enderby Island, Auckland Islands, 2013-18.</title>
        <authorList>
            <person name="Michael S.A."/>
            <person name="Hayman D.T.S."/>
            <person name="Gray R."/>
            <person name="Zhang J."/>
            <person name="Rogers L."/>
            <person name="Roe W.D."/>
        </authorList>
    </citation>
    <scope>NUCLEOTIDE SEQUENCE [LARGE SCALE GENOMIC DNA]</scope>
    <source>
        <strain evidence="3 4">SM868</strain>
    </source>
</reference>
<accession>A0A844LZH8</accession>
<dbReference type="EMBL" id="WFKQ01000001">
    <property type="protein sequence ID" value="MUG31778.1"/>
    <property type="molecule type" value="Genomic_DNA"/>
</dbReference>
<dbReference type="Proteomes" id="UP000442109">
    <property type="component" value="Unassembled WGS sequence"/>
</dbReference>
<keyword evidence="2" id="KW-0472">Membrane</keyword>
<evidence type="ECO:0000313" key="3">
    <source>
        <dbReference type="EMBL" id="MUG31778.1"/>
    </source>
</evidence>
<dbReference type="PANTHER" id="PTHR34219">
    <property type="entry name" value="IRON-REGULATED INNER MEMBRANE PROTEIN-RELATED"/>
    <property type="match status" value="1"/>
</dbReference>
<dbReference type="PANTHER" id="PTHR34219:SF1">
    <property type="entry name" value="PEPSY DOMAIN-CONTAINING PROTEIN"/>
    <property type="match status" value="1"/>
</dbReference>
<evidence type="ECO:0000313" key="4">
    <source>
        <dbReference type="Proteomes" id="UP000442109"/>
    </source>
</evidence>
<dbReference type="OrthoDB" id="9816402at2"/>
<name>A0A844LZH8_9GAMM</name>
<feature type="transmembrane region" description="Helical" evidence="2">
    <location>
        <begin position="186"/>
        <end position="208"/>
    </location>
</feature>
<dbReference type="InterPro" id="IPR005625">
    <property type="entry name" value="PepSY-ass_TM"/>
</dbReference>
<gene>
    <name evidence="3" type="ORF">GB996_03115</name>
</gene>
<evidence type="ECO:0000256" key="2">
    <source>
        <dbReference type="SAM" id="Phobius"/>
    </source>
</evidence>
<comment type="caution">
    <text evidence="3">The sequence shown here is derived from an EMBL/GenBank/DDBJ whole genome shotgun (WGS) entry which is preliminary data.</text>
</comment>
<dbReference type="AlphaFoldDB" id="A0A844LZH8"/>
<evidence type="ECO:0000256" key="1">
    <source>
        <dbReference type="SAM" id="MobiDB-lite"/>
    </source>
</evidence>
<protein>
    <submittedName>
        <fullName evidence="3">PepSY domain-containing protein</fullName>
    </submittedName>
</protein>
<feature type="transmembrane region" description="Helical" evidence="2">
    <location>
        <begin position="419"/>
        <end position="440"/>
    </location>
</feature>
<feature type="transmembrane region" description="Helical" evidence="2">
    <location>
        <begin position="471"/>
        <end position="500"/>
    </location>
</feature>
<dbReference type="Pfam" id="PF03929">
    <property type="entry name" value="PepSY_TM"/>
    <property type="match status" value="1"/>
</dbReference>
<feature type="region of interest" description="Disordered" evidence="1">
    <location>
        <begin position="1"/>
        <end position="47"/>
    </location>
</feature>
<feature type="transmembrane region" description="Helical" evidence="2">
    <location>
        <begin position="61"/>
        <end position="85"/>
    </location>
</feature>
<keyword evidence="2" id="KW-1133">Transmembrane helix</keyword>
<keyword evidence="2" id="KW-0812">Transmembrane</keyword>
<keyword evidence="4" id="KW-1185">Reference proteome</keyword>
<feature type="transmembrane region" description="Helical" evidence="2">
    <location>
        <begin position="229"/>
        <end position="258"/>
    </location>
</feature>
<dbReference type="RefSeq" id="WP_110815865.1">
    <property type="nucleotide sequence ID" value="NZ_WFKQ01000001.1"/>
</dbReference>
<proteinExistence type="predicted"/>
<sequence length="511" mass="55643">MSPSNIPSNPPLHGLADTPANNPLNKPPAPLHTTAKPNINKPAKGDGKNNKKYATIWRWHFYAGMFIAPFLLILSLSALGMLFMANTVGPNNELLTVSKQDTITPVSVQAHSALSAVPDGTLKQYIAPKSDHNVALFRVGSETGQTMVAVDPYSAKVIKIAPSDSNLYHTFDNIHSDLLIGKVGDYLLETAASLTTLLVLTGWYLWWYRRKSIKAMLIPDAKLNNKRSTFVTIHATLGTWLSVLLLLFCVSGMAWAGIWGGKVVQAWSQFPAGKWGNGPMPASTLPPTHGEALNSSGIKEVPWILELTPMPTSGSTLGEKGIDPSLPITLDTVDRFARDSGFEGRYQLNLPQGETGVWTLSQDSMSYDTPSPMADRTMHIDRYSGKVLADIRFEDYNAFGKFMAAGNAIHMGTLGLWSLMANVLFCLSVITICISGYVMWWQRRPSKLNTAATQKSGLNPPPSKGDIPWGLAIILLIVSVIFPTAIIAIVAIAVLDFVIIGRVPVLKRLLK</sequence>
<organism evidence="3 4">
    <name type="scientific">Psychrobacter sanguinis</name>
    <dbReference type="NCBI Taxonomy" id="861445"/>
    <lineage>
        <taxon>Bacteria</taxon>
        <taxon>Pseudomonadati</taxon>
        <taxon>Pseudomonadota</taxon>
        <taxon>Gammaproteobacteria</taxon>
        <taxon>Moraxellales</taxon>
        <taxon>Moraxellaceae</taxon>
        <taxon>Psychrobacter</taxon>
    </lineage>
</organism>